<feature type="domain" description="Ribosome maturation factor RimM PRC barrel" evidence="6">
    <location>
        <begin position="97"/>
        <end position="168"/>
    </location>
</feature>
<dbReference type="InterPro" id="IPR011033">
    <property type="entry name" value="PRC_barrel-like_sf"/>
</dbReference>
<dbReference type="Gene3D" id="2.30.30.240">
    <property type="entry name" value="PRC-barrel domain"/>
    <property type="match status" value="1"/>
</dbReference>
<evidence type="ECO:0000256" key="2">
    <source>
        <dbReference type="ARBA" id="ARBA00022517"/>
    </source>
</evidence>
<feature type="domain" description="RimM N-terminal" evidence="5">
    <location>
        <begin position="9"/>
        <end position="86"/>
    </location>
</feature>
<evidence type="ECO:0000259" key="6">
    <source>
        <dbReference type="Pfam" id="PF24986"/>
    </source>
</evidence>
<evidence type="ECO:0000259" key="5">
    <source>
        <dbReference type="Pfam" id="PF01782"/>
    </source>
</evidence>
<dbReference type="Pfam" id="PF24986">
    <property type="entry name" value="PRC_RimM"/>
    <property type="match status" value="1"/>
</dbReference>
<organism evidence="7">
    <name type="scientific">hydrothermal vent metagenome</name>
    <dbReference type="NCBI Taxonomy" id="652676"/>
    <lineage>
        <taxon>unclassified sequences</taxon>
        <taxon>metagenomes</taxon>
        <taxon>ecological metagenomes</taxon>
    </lineage>
</organism>
<keyword evidence="4" id="KW-0143">Chaperone</keyword>
<dbReference type="EMBL" id="UOEW01000243">
    <property type="protein sequence ID" value="VAW39757.1"/>
    <property type="molecule type" value="Genomic_DNA"/>
</dbReference>
<protein>
    <submittedName>
        <fullName evidence="7">16S rRNA processing protein RimM</fullName>
    </submittedName>
</protein>
<dbReference type="InterPro" id="IPR056792">
    <property type="entry name" value="PRC_RimM"/>
</dbReference>
<keyword evidence="3" id="KW-0698">rRNA processing</keyword>
<dbReference type="PANTHER" id="PTHR33692">
    <property type="entry name" value="RIBOSOME MATURATION FACTOR RIMM"/>
    <property type="match status" value="1"/>
</dbReference>
<dbReference type="AlphaFoldDB" id="A0A3B0VN55"/>
<keyword evidence="2" id="KW-0690">Ribosome biogenesis</keyword>
<dbReference type="PANTHER" id="PTHR33692:SF1">
    <property type="entry name" value="RIBOSOME MATURATION FACTOR RIMM"/>
    <property type="match status" value="1"/>
</dbReference>
<evidence type="ECO:0000313" key="7">
    <source>
        <dbReference type="EMBL" id="VAW39757.1"/>
    </source>
</evidence>
<dbReference type="Gene3D" id="2.40.30.60">
    <property type="entry name" value="RimM"/>
    <property type="match status" value="1"/>
</dbReference>
<sequence length="169" mass="19123">MQQNRRILIGKVSGCFGVKGWLKIFSYCNPRENITAYKSWIVANQHYDSIQAKKHGKLIVAKLAGIDDIETAQALINQDVEIDRQQLAKLADTQFYWHDLIGLQVSNTKGVNFGKITTLLETGANDVIVVKSDKVERLIPYIIEPSANKTIIKIDLAENIMLVDWHEDD</sequence>
<dbReference type="HAMAP" id="MF_00014">
    <property type="entry name" value="Ribosome_mat_RimM"/>
    <property type="match status" value="1"/>
</dbReference>
<dbReference type="GO" id="GO:0043022">
    <property type="term" value="F:ribosome binding"/>
    <property type="evidence" value="ECO:0007669"/>
    <property type="project" value="InterPro"/>
</dbReference>
<dbReference type="SUPFAM" id="SSF50447">
    <property type="entry name" value="Translation proteins"/>
    <property type="match status" value="1"/>
</dbReference>
<dbReference type="GO" id="GO:0006364">
    <property type="term" value="P:rRNA processing"/>
    <property type="evidence" value="ECO:0007669"/>
    <property type="project" value="UniProtKB-KW"/>
</dbReference>
<evidence type="ECO:0000256" key="1">
    <source>
        <dbReference type="ARBA" id="ARBA00022490"/>
    </source>
</evidence>
<evidence type="ECO:0000256" key="4">
    <source>
        <dbReference type="ARBA" id="ARBA00023186"/>
    </source>
</evidence>
<proteinExistence type="inferred from homology"/>
<dbReference type="GO" id="GO:0005840">
    <property type="term" value="C:ribosome"/>
    <property type="evidence" value="ECO:0007669"/>
    <property type="project" value="InterPro"/>
</dbReference>
<dbReference type="InterPro" id="IPR011961">
    <property type="entry name" value="RimM"/>
</dbReference>
<dbReference type="InterPro" id="IPR002676">
    <property type="entry name" value="RimM_N"/>
</dbReference>
<dbReference type="InterPro" id="IPR009000">
    <property type="entry name" value="Transl_B-barrel_sf"/>
</dbReference>
<accession>A0A3B0VN55</accession>
<dbReference type="Pfam" id="PF01782">
    <property type="entry name" value="RimM"/>
    <property type="match status" value="1"/>
</dbReference>
<evidence type="ECO:0000256" key="3">
    <source>
        <dbReference type="ARBA" id="ARBA00022552"/>
    </source>
</evidence>
<gene>
    <name evidence="7" type="ORF">MNBD_GAMMA01-20</name>
</gene>
<keyword evidence="1" id="KW-0963">Cytoplasm</keyword>
<name>A0A3B0VN55_9ZZZZ</name>
<dbReference type="NCBIfam" id="TIGR02273">
    <property type="entry name" value="16S_RimM"/>
    <property type="match status" value="1"/>
</dbReference>
<reference evidence="7" key="1">
    <citation type="submission" date="2018-06" db="EMBL/GenBank/DDBJ databases">
        <authorList>
            <person name="Zhirakovskaya E."/>
        </authorList>
    </citation>
    <scope>NUCLEOTIDE SEQUENCE</scope>
</reference>
<dbReference type="InterPro" id="IPR036976">
    <property type="entry name" value="RimM_N_sf"/>
</dbReference>
<dbReference type="SUPFAM" id="SSF50346">
    <property type="entry name" value="PRC-barrel domain"/>
    <property type="match status" value="1"/>
</dbReference>